<reference evidence="1" key="1">
    <citation type="journal article" date="2014" name="Front. Microbiol.">
        <title>High frequency of phylogenetically diverse reductive dehalogenase-homologous genes in deep subseafloor sedimentary metagenomes.</title>
        <authorList>
            <person name="Kawai M."/>
            <person name="Futagami T."/>
            <person name="Toyoda A."/>
            <person name="Takaki Y."/>
            <person name="Nishi S."/>
            <person name="Hori S."/>
            <person name="Arai W."/>
            <person name="Tsubouchi T."/>
            <person name="Morono Y."/>
            <person name="Uchiyama I."/>
            <person name="Ito T."/>
            <person name="Fujiyama A."/>
            <person name="Inagaki F."/>
            <person name="Takami H."/>
        </authorList>
    </citation>
    <scope>NUCLEOTIDE SEQUENCE</scope>
    <source>
        <strain evidence="1">Expedition CK06-06</strain>
    </source>
</reference>
<evidence type="ECO:0000313" key="1">
    <source>
        <dbReference type="EMBL" id="GAH42441.1"/>
    </source>
</evidence>
<gene>
    <name evidence="1" type="ORF">S03H2_21103</name>
</gene>
<sequence>MVLDYYPNNLINKFKIILIFTVRNNFMPASGFEPEFTSKNRTGVGRKPYVYTRRRTRFLDKFGKKCP</sequence>
<name>X1F9X7_9ZZZZ</name>
<accession>X1F9X7</accession>
<proteinExistence type="predicted"/>
<dbReference type="AlphaFoldDB" id="X1F9X7"/>
<protein>
    <submittedName>
        <fullName evidence="1">Uncharacterized protein</fullName>
    </submittedName>
</protein>
<dbReference type="EMBL" id="BARU01011201">
    <property type="protein sequence ID" value="GAH42441.1"/>
    <property type="molecule type" value="Genomic_DNA"/>
</dbReference>
<organism evidence="1">
    <name type="scientific">marine sediment metagenome</name>
    <dbReference type="NCBI Taxonomy" id="412755"/>
    <lineage>
        <taxon>unclassified sequences</taxon>
        <taxon>metagenomes</taxon>
        <taxon>ecological metagenomes</taxon>
    </lineage>
</organism>
<comment type="caution">
    <text evidence="1">The sequence shown here is derived from an EMBL/GenBank/DDBJ whole genome shotgun (WGS) entry which is preliminary data.</text>
</comment>